<reference evidence="2 3" key="1">
    <citation type="submission" date="2020-02" db="EMBL/GenBank/DDBJ databases">
        <title>Whole-genome analyses of novel actinobacteria.</title>
        <authorList>
            <person name="Sahin N."/>
        </authorList>
    </citation>
    <scope>NUCLEOTIDE SEQUENCE [LARGE SCALE GENOMIC DNA]</scope>
    <source>
        <strain evidence="2 3">KC13</strain>
    </source>
</reference>
<accession>A0A6M1RA53</accession>
<name>A0A6M1RA53_9ACTN</name>
<evidence type="ECO:0000313" key="3">
    <source>
        <dbReference type="Proteomes" id="UP000483261"/>
    </source>
</evidence>
<proteinExistence type="predicted"/>
<evidence type="ECO:0000313" key="2">
    <source>
        <dbReference type="EMBL" id="NGN95451.1"/>
    </source>
</evidence>
<organism evidence="2 3">
    <name type="scientific">Nocardioides turkmenicus</name>
    <dbReference type="NCBI Taxonomy" id="2711220"/>
    <lineage>
        <taxon>Bacteria</taxon>
        <taxon>Bacillati</taxon>
        <taxon>Actinomycetota</taxon>
        <taxon>Actinomycetes</taxon>
        <taxon>Propionibacteriales</taxon>
        <taxon>Nocardioidaceae</taxon>
        <taxon>Nocardioides</taxon>
    </lineage>
</organism>
<gene>
    <name evidence="2" type="ORF">G5C66_22265</name>
</gene>
<keyword evidence="1" id="KW-0732">Signal</keyword>
<comment type="caution">
    <text evidence="2">The sequence shown here is derived from an EMBL/GenBank/DDBJ whole genome shotgun (WGS) entry which is preliminary data.</text>
</comment>
<dbReference type="Proteomes" id="UP000483261">
    <property type="component" value="Unassembled WGS sequence"/>
</dbReference>
<protein>
    <submittedName>
        <fullName evidence="2">Uncharacterized protein</fullName>
    </submittedName>
</protein>
<dbReference type="AlphaFoldDB" id="A0A6M1RA53"/>
<dbReference type="RefSeq" id="WP_165113230.1">
    <property type="nucleotide sequence ID" value="NZ_JAALAA010000024.1"/>
</dbReference>
<evidence type="ECO:0000256" key="1">
    <source>
        <dbReference type="SAM" id="SignalP"/>
    </source>
</evidence>
<feature type="chain" id="PRO_5039451561" evidence="1">
    <location>
        <begin position="23"/>
        <end position="171"/>
    </location>
</feature>
<keyword evidence="3" id="KW-1185">Reference proteome</keyword>
<sequence>MTSFTQGVRRAAAILAALGSLAGLTGCGDDVDAKIDQLRTQRTEVRAWATELLTEITEAKAGEVTWTGTEWPDTDHETVREKATARTYAVLADLDITSFDAVAEAIPDARVETPGSSLRVEKGSQTAVFEVASHSDTAGRLTVTGASVEISTRDFAGSGVYDRRDDFPWPP</sequence>
<feature type="signal peptide" evidence="1">
    <location>
        <begin position="1"/>
        <end position="22"/>
    </location>
</feature>
<dbReference type="EMBL" id="JAALAA010000024">
    <property type="protein sequence ID" value="NGN95451.1"/>
    <property type="molecule type" value="Genomic_DNA"/>
</dbReference>